<proteinExistence type="predicted"/>
<dbReference type="EMBL" id="KZ678136">
    <property type="protein sequence ID" value="PSN65867.1"/>
    <property type="molecule type" value="Genomic_DNA"/>
</dbReference>
<keyword evidence="3" id="KW-1185">Reference proteome</keyword>
<dbReference type="AlphaFoldDB" id="A0A2T2NKB4"/>
<evidence type="ECO:0000256" key="1">
    <source>
        <dbReference type="SAM" id="Coils"/>
    </source>
</evidence>
<feature type="coiled-coil region" evidence="1">
    <location>
        <begin position="186"/>
        <end position="222"/>
    </location>
</feature>
<reference evidence="2 3" key="1">
    <citation type="journal article" date="2018" name="Front. Microbiol.">
        <title>Genome-Wide Analysis of Corynespora cassiicola Leaf Fall Disease Putative Effectors.</title>
        <authorList>
            <person name="Lopez D."/>
            <person name="Ribeiro S."/>
            <person name="Label P."/>
            <person name="Fumanal B."/>
            <person name="Venisse J.S."/>
            <person name="Kohler A."/>
            <person name="de Oliveira R.R."/>
            <person name="Labutti K."/>
            <person name="Lipzen A."/>
            <person name="Lail K."/>
            <person name="Bauer D."/>
            <person name="Ohm R.A."/>
            <person name="Barry K.W."/>
            <person name="Spatafora J."/>
            <person name="Grigoriev I.V."/>
            <person name="Martin F.M."/>
            <person name="Pujade-Renaud V."/>
        </authorList>
    </citation>
    <scope>NUCLEOTIDE SEQUENCE [LARGE SCALE GENOMIC DNA]</scope>
    <source>
        <strain evidence="2 3">Philippines</strain>
    </source>
</reference>
<protein>
    <submittedName>
        <fullName evidence="2">Uncharacterized protein</fullName>
    </submittedName>
</protein>
<gene>
    <name evidence="2" type="ORF">BS50DRAFT_400102</name>
</gene>
<sequence>MDDSEVRPEGFKIERFVIELDSDSDCETSSGISEYGDDEEDLFEDLSINLLDVDDAPMAHLLESLSSAISDEEKECMLNNVLNYLHYTPVTLEDLKILLPEFMRNVKLMNKLATNIGWYHARGQIPEPDLEKMLEYIFTKGDCSHILGSGGRKHPIFEKVQASINRFRLEKANNICQNCVPYWVIQNEINERHKEAMLQAQREKEEQLRREQEEELLGEQIRLWKSMVGSGFYPGGAETFAELITEVYGLSYTAFAAYQNTCHAQFLRQSAQKYRVSKSQIEEIPGLEQLNQPRVGLPSPERDMRAVETLPSDVTIHRRRKYREAKWATSAGQNCGLFSKTKNKNEVCLPPKP</sequence>
<name>A0A2T2NKB4_CORCC</name>
<organism evidence="2 3">
    <name type="scientific">Corynespora cassiicola Philippines</name>
    <dbReference type="NCBI Taxonomy" id="1448308"/>
    <lineage>
        <taxon>Eukaryota</taxon>
        <taxon>Fungi</taxon>
        <taxon>Dikarya</taxon>
        <taxon>Ascomycota</taxon>
        <taxon>Pezizomycotina</taxon>
        <taxon>Dothideomycetes</taxon>
        <taxon>Pleosporomycetidae</taxon>
        <taxon>Pleosporales</taxon>
        <taxon>Corynesporascaceae</taxon>
        <taxon>Corynespora</taxon>
    </lineage>
</organism>
<dbReference type="Proteomes" id="UP000240883">
    <property type="component" value="Unassembled WGS sequence"/>
</dbReference>
<dbReference type="OrthoDB" id="3675680at2759"/>
<evidence type="ECO:0000313" key="3">
    <source>
        <dbReference type="Proteomes" id="UP000240883"/>
    </source>
</evidence>
<evidence type="ECO:0000313" key="2">
    <source>
        <dbReference type="EMBL" id="PSN65867.1"/>
    </source>
</evidence>
<keyword evidence="1" id="KW-0175">Coiled coil</keyword>
<accession>A0A2T2NKB4</accession>